<accession>A0A3M8D482</accession>
<protein>
    <submittedName>
        <fullName evidence="8">ABC transporter permease</fullName>
    </submittedName>
</protein>
<feature type="transmembrane region" description="Helical" evidence="6">
    <location>
        <begin position="253"/>
        <end position="279"/>
    </location>
</feature>
<feature type="domain" description="ABC3 transporter permease C-terminal" evidence="7">
    <location>
        <begin position="90"/>
        <end position="202"/>
    </location>
</feature>
<sequence>MRFTGGRTVRRFSRISLMCCPCWEGTRMTFRQLAFNNVLRNKRTYAAYFLSSAFSVMVFFVYAMFMYHPQIEQTALRGLVVEAMRVAEGIIYVFSFFFILYSVGAFFKSRKREFGVLMMHGMSQGQLNRMVFLENMLIGLASMVTGIGAGMISSKLILLIGVRVLNMDQLPFYMPVRAILLTAVSFSLLFLVISLFTAFFVRGSRLIELLQGSVKPKKEPKASVILSLLSAVLIVSAYYLSVTTTEYTIGIRLIPVVLMVIVGTYFFFTQLSVFSIRLLKRNRQFFWKQTNLVTLSDLAYRMKDNARIFFLVTMVSTVAFCAVGTLASTAFLEQQAKDNSPFAFNYIVETSKLGTVTIPGEIEDGLKNANVPFDKVRADTKSQTSVQTGNRVTLVKESDFNRIAAKLGYPQEKLNGREARFIPPSLYSAKEFDEYNKEVTFKESDITVFATGRVEKSVLPSYVLGGNILLVSDRVFAQITRPIEAETFIGYNVVDWKKTEKLGEALTNKEPIPDTHEYFSSFAYQVMMMKQASGAMLFIGVLVGAVFFIAAGSFLYFRLYTDLEHDQRQYQAISKIGLTEKELNQIVTRQLLLLFFVPIVMAMIHSGFAFVALQSVIYYPIAIHTITVLACFLIAQVMYFLLIRARYLRHVKAVIS</sequence>
<evidence type="ECO:0000256" key="4">
    <source>
        <dbReference type="ARBA" id="ARBA00022989"/>
    </source>
</evidence>
<feature type="transmembrane region" description="Helical" evidence="6">
    <location>
        <begin position="130"/>
        <end position="158"/>
    </location>
</feature>
<feature type="transmembrane region" description="Helical" evidence="6">
    <location>
        <begin position="178"/>
        <end position="201"/>
    </location>
</feature>
<name>A0A3M8D482_9BACL</name>
<feature type="transmembrane region" description="Helical" evidence="6">
    <location>
        <begin position="45"/>
        <end position="69"/>
    </location>
</feature>
<evidence type="ECO:0000259" key="7">
    <source>
        <dbReference type="Pfam" id="PF02687"/>
    </source>
</evidence>
<keyword evidence="6" id="KW-0813">Transport</keyword>
<comment type="caution">
    <text evidence="8">The sequence shown here is derived from an EMBL/GenBank/DDBJ whole genome shotgun (WGS) entry which is preliminary data.</text>
</comment>
<keyword evidence="2 6" id="KW-1003">Cell membrane</keyword>
<gene>
    <name evidence="8" type="ORF">EDM56_22670</name>
</gene>
<keyword evidence="9" id="KW-1185">Reference proteome</keyword>
<dbReference type="PIRSF" id="PIRSF018968">
    <property type="entry name" value="ABC_permease_BceB"/>
    <property type="match status" value="1"/>
</dbReference>
<comment type="subcellular location">
    <subcellularLocation>
        <location evidence="1 6">Cell membrane</location>
        <topology evidence="1 6">Multi-pass membrane protein</topology>
    </subcellularLocation>
</comment>
<keyword evidence="3 6" id="KW-0812">Transmembrane</keyword>
<reference evidence="8 9" key="1">
    <citation type="submission" date="2018-10" db="EMBL/GenBank/DDBJ databases">
        <title>Phylogenomics of Brevibacillus.</title>
        <authorList>
            <person name="Dunlap C."/>
        </authorList>
    </citation>
    <scope>NUCLEOTIDE SEQUENCE [LARGE SCALE GENOMIC DNA]</scope>
    <source>
        <strain evidence="8 9">JCM 15716</strain>
    </source>
</reference>
<dbReference type="OrthoDB" id="1937696at2"/>
<keyword evidence="4 6" id="KW-1133">Transmembrane helix</keyword>
<dbReference type="AlphaFoldDB" id="A0A3M8D482"/>
<organism evidence="8 9">
    <name type="scientific">Brevibacillus fluminis</name>
    <dbReference type="NCBI Taxonomy" id="511487"/>
    <lineage>
        <taxon>Bacteria</taxon>
        <taxon>Bacillati</taxon>
        <taxon>Bacillota</taxon>
        <taxon>Bacilli</taxon>
        <taxon>Bacillales</taxon>
        <taxon>Paenibacillaceae</taxon>
        <taxon>Brevibacillus</taxon>
    </lineage>
</organism>
<evidence type="ECO:0000256" key="6">
    <source>
        <dbReference type="PIRNR" id="PIRNR018968"/>
    </source>
</evidence>
<keyword evidence="5 6" id="KW-0472">Membrane</keyword>
<evidence type="ECO:0000256" key="3">
    <source>
        <dbReference type="ARBA" id="ARBA00022692"/>
    </source>
</evidence>
<dbReference type="InterPro" id="IPR003838">
    <property type="entry name" value="ABC3_permease_C"/>
</dbReference>
<dbReference type="EMBL" id="RHHQ01000019">
    <property type="protein sequence ID" value="RNB82713.1"/>
    <property type="molecule type" value="Genomic_DNA"/>
</dbReference>
<comment type="similarity">
    <text evidence="6">Belongs to the ABC-4 integral membrane protein family.</text>
</comment>
<feature type="transmembrane region" description="Helical" evidence="6">
    <location>
        <begin position="308"/>
        <end position="332"/>
    </location>
</feature>
<dbReference type="PANTHER" id="PTHR46795">
    <property type="entry name" value="ABC TRANSPORTER PERMEASE-RELATED-RELATED"/>
    <property type="match status" value="1"/>
</dbReference>
<feature type="transmembrane region" description="Helical" evidence="6">
    <location>
        <begin position="222"/>
        <end position="241"/>
    </location>
</feature>
<dbReference type="GO" id="GO:0055085">
    <property type="term" value="P:transmembrane transport"/>
    <property type="evidence" value="ECO:0007669"/>
    <property type="project" value="UniProtKB-UniRule"/>
</dbReference>
<evidence type="ECO:0000256" key="2">
    <source>
        <dbReference type="ARBA" id="ARBA00022475"/>
    </source>
</evidence>
<proteinExistence type="inferred from homology"/>
<evidence type="ECO:0000256" key="1">
    <source>
        <dbReference type="ARBA" id="ARBA00004651"/>
    </source>
</evidence>
<dbReference type="InterPro" id="IPR027022">
    <property type="entry name" value="ABC_permease_BceB-typ"/>
</dbReference>
<evidence type="ECO:0000313" key="8">
    <source>
        <dbReference type="EMBL" id="RNB82713.1"/>
    </source>
</evidence>
<evidence type="ECO:0000313" key="9">
    <source>
        <dbReference type="Proteomes" id="UP000271031"/>
    </source>
</evidence>
<evidence type="ECO:0000256" key="5">
    <source>
        <dbReference type="ARBA" id="ARBA00023136"/>
    </source>
</evidence>
<feature type="transmembrane region" description="Helical" evidence="6">
    <location>
        <begin position="617"/>
        <end position="642"/>
    </location>
</feature>
<feature type="transmembrane region" description="Helical" evidence="6">
    <location>
        <begin position="535"/>
        <end position="557"/>
    </location>
</feature>
<dbReference type="Pfam" id="PF02687">
    <property type="entry name" value="FtsX"/>
    <property type="match status" value="1"/>
</dbReference>
<feature type="transmembrane region" description="Helical" evidence="6">
    <location>
        <begin position="591"/>
        <end position="611"/>
    </location>
</feature>
<dbReference type="Proteomes" id="UP000271031">
    <property type="component" value="Unassembled WGS sequence"/>
</dbReference>
<dbReference type="InterPro" id="IPR052536">
    <property type="entry name" value="ABC-4_Integral_Memb_Prot"/>
</dbReference>
<dbReference type="PANTHER" id="PTHR46795:SF2">
    <property type="entry name" value="ABC TRANSPORTER, PERMEASE PROTEIN"/>
    <property type="match status" value="1"/>
</dbReference>
<dbReference type="GO" id="GO:0005886">
    <property type="term" value="C:plasma membrane"/>
    <property type="evidence" value="ECO:0007669"/>
    <property type="project" value="UniProtKB-SubCell"/>
</dbReference>
<feature type="transmembrane region" description="Helical" evidence="6">
    <location>
        <begin position="89"/>
        <end position="109"/>
    </location>
</feature>